<evidence type="ECO:0000313" key="1">
    <source>
        <dbReference type="EMBL" id="KZL51627.1"/>
    </source>
</evidence>
<gene>
    <name evidence="1" type="ORF">A2T98_01190</name>
</gene>
<dbReference type="RefSeq" id="WP_063871207.1">
    <property type="nucleotide sequence ID" value="NZ_CAWMRI010000014.1"/>
</dbReference>
<evidence type="ECO:0000313" key="2">
    <source>
        <dbReference type="Proteomes" id="UP000076555"/>
    </source>
</evidence>
<dbReference type="AlphaFoldDB" id="A0A166KWF4"/>
<name>A0A166KWF4_NODSP</name>
<accession>A0A166KWF4</accession>
<proteinExistence type="predicted"/>
<sequence length="83" mass="9197">MLSGIKQKAVVGKDGKIELSTTELPEGTVVEVIVLFEQPTEDDETTYLMKSEANKTHLLKALENVEKGNLIYVDLDEYEKGGI</sequence>
<organism evidence="1 2">
    <name type="scientific">Nodularia spumigena CENA596</name>
    <dbReference type="NCBI Taxonomy" id="1819295"/>
    <lineage>
        <taxon>Bacteria</taxon>
        <taxon>Bacillati</taxon>
        <taxon>Cyanobacteriota</taxon>
        <taxon>Cyanophyceae</taxon>
        <taxon>Nostocales</taxon>
        <taxon>Nodulariaceae</taxon>
        <taxon>Nodularia</taxon>
    </lineage>
</organism>
<dbReference type="Proteomes" id="UP000076555">
    <property type="component" value="Unassembled WGS sequence"/>
</dbReference>
<reference evidence="1 2" key="1">
    <citation type="submission" date="2016-04" db="EMBL/GenBank/DDBJ databases">
        <title>Draft Genome Assembly of the Bloom-forming Cyanobacterium Nodularia spumigena Strain CENA596 in Shrimp Production Ponds.</title>
        <authorList>
            <person name="Popin R.V."/>
            <person name="Rigonato J."/>
            <person name="Abreu V.A."/>
            <person name="Andreote A.P."/>
            <person name="Silveira S.B."/>
            <person name="Odebrecht C."/>
            <person name="Fiore M.F."/>
        </authorList>
    </citation>
    <scope>NUCLEOTIDE SEQUENCE [LARGE SCALE GENOMIC DNA]</scope>
    <source>
        <strain evidence="1 2">CENA596</strain>
    </source>
</reference>
<dbReference type="Gene3D" id="6.10.250.330">
    <property type="match status" value="1"/>
</dbReference>
<comment type="caution">
    <text evidence="1">The sequence shown here is derived from an EMBL/GenBank/DDBJ whole genome shotgun (WGS) entry which is preliminary data.</text>
</comment>
<protein>
    <submittedName>
        <fullName evidence="1">Uncharacterized protein</fullName>
    </submittedName>
</protein>
<dbReference type="OrthoDB" id="463858at2"/>
<dbReference type="EMBL" id="LWAJ01000014">
    <property type="protein sequence ID" value="KZL51627.1"/>
    <property type="molecule type" value="Genomic_DNA"/>
</dbReference>